<evidence type="ECO:0000256" key="6">
    <source>
        <dbReference type="ARBA" id="ARBA00022989"/>
    </source>
</evidence>
<dbReference type="InterPro" id="IPR001841">
    <property type="entry name" value="Znf_RING"/>
</dbReference>
<protein>
    <recommendedName>
        <fullName evidence="10">RING-type domain-containing protein</fullName>
    </recommendedName>
</protein>
<dbReference type="Pfam" id="PF13639">
    <property type="entry name" value="zf-RING_2"/>
    <property type="match status" value="1"/>
</dbReference>
<dbReference type="InterPro" id="IPR013083">
    <property type="entry name" value="Znf_RING/FYVE/PHD"/>
</dbReference>
<dbReference type="PANTHER" id="PTHR46539">
    <property type="entry name" value="E3 UBIQUITIN-PROTEIN LIGASE ATL42"/>
    <property type="match status" value="1"/>
</dbReference>
<comment type="caution">
    <text evidence="11">The sequence shown here is derived from an EMBL/GenBank/DDBJ whole genome shotgun (WGS) entry which is preliminary data.</text>
</comment>
<keyword evidence="4 8" id="KW-0863">Zinc-finger</keyword>
<keyword evidence="7 9" id="KW-0472">Membrane</keyword>
<dbReference type="EMBL" id="CAJZBQ010000010">
    <property type="protein sequence ID" value="CAG9313190.1"/>
    <property type="molecule type" value="Genomic_DNA"/>
</dbReference>
<evidence type="ECO:0000256" key="9">
    <source>
        <dbReference type="SAM" id="Phobius"/>
    </source>
</evidence>
<name>A0AAU9IH65_9CILI</name>
<evidence type="ECO:0000313" key="11">
    <source>
        <dbReference type="EMBL" id="CAG9313190.1"/>
    </source>
</evidence>
<sequence length="183" mass="21160">MTDDMGQALTISALVLVSLFCMGCCLVLFRKMYKSAQRQRLVYDQYFVSYMRARNYAVLPENSVIIEDELERWFPRAPFNRQMVQVSESTCCICFEDFADDASVRKLTCKHLFHVKCIDDWFQRREAPICPLCKVNPFLPVEQPPIPQVNEHLEAQRGETEQGDHAAILSGRDLEDEVSFTLP</sequence>
<dbReference type="PANTHER" id="PTHR46539:SF1">
    <property type="entry name" value="E3 UBIQUITIN-PROTEIN LIGASE ATL42"/>
    <property type="match status" value="1"/>
</dbReference>
<organism evidence="11 12">
    <name type="scientific">Blepharisma stoltei</name>
    <dbReference type="NCBI Taxonomy" id="1481888"/>
    <lineage>
        <taxon>Eukaryota</taxon>
        <taxon>Sar</taxon>
        <taxon>Alveolata</taxon>
        <taxon>Ciliophora</taxon>
        <taxon>Postciliodesmatophora</taxon>
        <taxon>Heterotrichea</taxon>
        <taxon>Heterotrichida</taxon>
        <taxon>Blepharismidae</taxon>
        <taxon>Blepharisma</taxon>
    </lineage>
</organism>
<evidence type="ECO:0000256" key="4">
    <source>
        <dbReference type="ARBA" id="ARBA00022771"/>
    </source>
</evidence>
<evidence type="ECO:0000256" key="2">
    <source>
        <dbReference type="ARBA" id="ARBA00022692"/>
    </source>
</evidence>
<keyword evidence="6 9" id="KW-1133">Transmembrane helix</keyword>
<dbReference type="Gene3D" id="3.30.40.10">
    <property type="entry name" value="Zinc/RING finger domain, C3HC4 (zinc finger)"/>
    <property type="match status" value="1"/>
</dbReference>
<dbReference type="Proteomes" id="UP001162131">
    <property type="component" value="Unassembled WGS sequence"/>
</dbReference>
<reference evidence="11" key="1">
    <citation type="submission" date="2021-09" db="EMBL/GenBank/DDBJ databases">
        <authorList>
            <consortium name="AG Swart"/>
            <person name="Singh M."/>
            <person name="Singh A."/>
            <person name="Seah K."/>
            <person name="Emmerich C."/>
        </authorList>
    </citation>
    <scope>NUCLEOTIDE SEQUENCE</scope>
    <source>
        <strain evidence="11">ATCC30299</strain>
    </source>
</reference>
<keyword evidence="12" id="KW-1185">Reference proteome</keyword>
<evidence type="ECO:0000256" key="8">
    <source>
        <dbReference type="PROSITE-ProRule" id="PRU00175"/>
    </source>
</evidence>
<keyword evidence="5" id="KW-0862">Zinc</keyword>
<keyword evidence="3" id="KW-0479">Metal-binding</keyword>
<evidence type="ECO:0000259" key="10">
    <source>
        <dbReference type="PROSITE" id="PS50089"/>
    </source>
</evidence>
<dbReference type="CDD" id="cd16454">
    <property type="entry name" value="RING-H2_PA-TM-RING"/>
    <property type="match status" value="1"/>
</dbReference>
<feature type="transmembrane region" description="Helical" evidence="9">
    <location>
        <begin position="6"/>
        <end position="29"/>
    </location>
</feature>
<keyword evidence="2 9" id="KW-0812">Transmembrane</keyword>
<dbReference type="GO" id="GO:0016020">
    <property type="term" value="C:membrane"/>
    <property type="evidence" value="ECO:0007669"/>
    <property type="project" value="UniProtKB-SubCell"/>
</dbReference>
<dbReference type="SUPFAM" id="SSF57850">
    <property type="entry name" value="RING/U-box"/>
    <property type="match status" value="1"/>
</dbReference>
<proteinExistence type="predicted"/>
<dbReference type="GO" id="GO:0008270">
    <property type="term" value="F:zinc ion binding"/>
    <property type="evidence" value="ECO:0007669"/>
    <property type="project" value="UniProtKB-KW"/>
</dbReference>
<dbReference type="AlphaFoldDB" id="A0AAU9IH65"/>
<evidence type="ECO:0000256" key="7">
    <source>
        <dbReference type="ARBA" id="ARBA00023136"/>
    </source>
</evidence>
<evidence type="ECO:0000256" key="3">
    <source>
        <dbReference type="ARBA" id="ARBA00022723"/>
    </source>
</evidence>
<feature type="domain" description="RING-type" evidence="10">
    <location>
        <begin position="91"/>
        <end position="134"/>
    </location>
</feature>
<comment type="subcellular location">
    <subcellularLocation>
        <location evidence="1">Membrane</location>
    </subcellularLocation>
</comment>
<gene>
    <name evidence="11" type="ORF">BSTOLATCC_MIC8464</name>
</gene>
<accession>A0AAU9IH65</accession>
<evidence type="ECO:0000256" key="5">
    <source>
        <dbReference type="ARBA" id="ARBA00022833"/>
    </source>
</evidence>
<dbReference type="SMART" id="SM00184">
    <property type="entry name" value="RING"/>
    <property type="match status" value="1"/>
</dbReference>
<dbReference type="PROSITE" id="PS50089">
    <property type="entry name" value="ZF_RING_2"/>
    <property type="match status" value="1"/>
</dbReference>
<evidence type="ECO:0000313" key="12">
    <source>
        <dbReference type="Proteomes" id="UP001162131"/>
    </source>
</evidence>
<evidence type="ECO:0000256" key="1">
    <source>
        <dbReference type="ARBA" id="ARBA00004370"/>
    </source>
</evidence>